<keyword evidence="2" id="KW-0812">Transmembrane</keyword>
<dbReference type="OrthoDB" id="409848at2759"/>
<evidence type="ECO:0000313" key="4">
    <source>
        <dbReference type="EMBL" id="OAR00847.1"/>
    </source>
</evidence>
<protein>
    <recommendedName>
        <fullName evidence="6">Periplasmic binding protein</fullName>
    </recommendedName>
</protein>
<gene>
    <name evidence="4" type="ORF">LLEC1_07266</name>
</gene>
<sequence length="537" mass="58277">MQGLFKFGLLAAAASLCRAAFKEGCADAAWDSDTDYFLQKFDGDKHIPFVPVYNKTYVTIRNRQHRHVVLHCSKQAPPRSLVGEKALIVQVPVKNVAALDGFSQNMIEVSIILSIHFTANCTDTVKMLGLSTTIKRTGAYSDVTSSCVRGNMKDKVTYDDEHWGDAAEVDVTFYGDTTQPDDKKVLIYNVGNHAPLTQLAYIKFISMFYGVEELGTKLYDEIAASYRCAAANVQQAIVAGSYPKGAFISPIRKDGDKFTVFQSAWWNTILSDAGSRLVNVSADGQVAGQGNPTKPGIVSISANSEGNVFAKNSWAVIDTTQYDQLPGKQAPKQSPHSDRVTADTYAARSGASKNIYAVANNNVYLVDKAENRNLRHNFNDRGSARPDLALRDIISIVSPKLNPDYTTQFMRPVSKPDDTIALRRYTNTCAVKGKEIETLNITSCAMPAWMNGFNSTGISPNAYGRADDTESLALTSGGGGLSGGQKAGIAVGAVVGFLVIAAAVVFGLFKWRRASAEKKKKKEAEMHQIEKGSISSD</sequence>
<evidence type="ECO:0000256" key="3">
    <source>
        <dbReference type="SAM" id="SignalP"/>
    </source>
</evidence>
<dbReference type="PANTHER" id="PTHR38360">
    <property type="entry name" value="OS03G0120000 PROTEIN"/>
    <property type="match status" value="1"/>
</dbReference>
<accession>A0A179IDX9</accession>
<evidence type="ECO:0000256" key="1">
    <source>
        <dbReference type="SAM" id="MobiDB-lite"/>
    </source>
</evidence>
<feature type="region of interest" description="Disordered" evidence="1">
    <location>
        <begin position="517"/>
        <end position="537"/>
    </location>
</feature>
<feature type="transmembrane region" description="Helical" evidence="2">
    <location>
        <begin position="489"/>
        <end position="511"/>
    </location>
</feature>
<organism evidence="4 5">
    <name type="scientific">Cordyceps confragosa</name>
    <name type="common">Lecanicillium lecanii</name>
    <dbReference type="NCBI Taxonomy" id="2714763"/>
    <lineage>
        <taxon>Eukaryota</taxon>
        <taxon>Fungi</taxon>
        <taxon>Dikarya</taxon>
        <taxon>Ascomycota</taxon>
        <taxon>Pezizomycotina</taxon>
        <taxon>Sordariomycetes</taxon>
        <taxon>Hypocreomycetidae</taxon>
        <taxon>Hypocreales</taxon>
        <taxon>Cordycipitaceae</taxon>
        <taxon>Akanthomyces</taxon>
    </lineage>
</organism>
<dbReference type="AlphaFoldDB" id="A0A179IDX9"/>
<keyword evidence="3" id="KW-0732">Signal</keyword>
<dbReference type="Proteomes" id="UP000243081">
    <property type="component" value="Unassembled WGS sequence"/>
</dbReference>
<dbReference type="PANTHER" id="PTHR38360:SF1">
    <property type="entry name" value="F12P19.7"/>
    <property type="match status" value="1"/>
</dbReference>
<feature type="signal peptide" evidence="3">
    <location>
        <begin position="1"/>
        <end position="19"/>
    </location>
</feature>
<feature type="chain" id="PRO_5008104358" description="Periplasmic binding protein" evidence="3">
    <location>
        <begin position="20"/>
        <end position="537"/>
    </location>
</feature>
<name>A0A179IDX9_CORDF</name>
<dbReference type="EMBL" id="LUKN01001495">
    <property type="protein sequence ID" value="OAR00847.1"/>
    <property type="molecule type" value="Genomic_DNA"/>
</dbReference>
<feature type="compositionally biased region" description="Basic and acidic residues" evidence="1">
    <location>
        <begin position="517"/>
        <end position="530"/>
    </location>
</feature>
<keyword evidence="2" id="KW-0472">Membrane</keyword>
<dbReference type="OMA" id="GFSQNMI"/>
<evidence type="ECO:0000256" key="2">
    <source>
        <dbReference type="SAM" id="Phobius"/>
    </source>
</evidence>
<keyword evidence="2" id="KW-1133">Transmembrane helix</keyword>
<proteinExistence type="predicted"/>
<keyword evidence="5" id="KW-1185">Reference proteome</keyword>
<reference evidence="4 5" key="1">
    <citation type="submission" date="2016-03" db="EMBL/GenBank/DDBJ databases">
        <title>Fine-scale spatial genetic structure of a fungal parasite of coffee scale insects.</title>
        <authorList>
            <person name="Jackson D."/>
            <person name="Zemenick K.A."/>
            <person name="Malloure B."/>
            <person name="Quandt C.A."/>
            <person name="James T.Y."/>
        </authorList>
    </citation>
    <scope>NUCLEOTIDE SEQUENCE [LARGE SCALE GENOMIC DNA]</scope>
    <source>
        <strain evidence="4 5">UM487</strain>
    </source>
</reference>
<comment type="caution">
    <text evidence="4">The sequence shown here is derived from an EMBL/GenBank/DDBJ whole genome shotgun (WGS) entry which is preliminary data.</text>
</comment>
<evidence type="ECO:0008006" key="6">
    <source>
        <dbReference type="Google" id="ProtNLM"/>
    </source>
</evidence>
<evidence type="ECO:0000313" key="5">
    <source>
        <dbReference type="Proteomes" id="UP000243081"/>
    </source>
</evidence>